<dbReference type="AlphaFoldDB" id="A0A2H0RLS3"/>
<dbReference type="HAMAP" id="MF_00634">
    <property type="entry name" value="UPF0235"/>
    <property type="match status" value="1"/>
</dbReference>
<organism evidence="3 4">
    <name type="scientific">Candidatus Uhrbacteria bacterium CG10_big_fil_rev_8_21_14_0_10_50_16</name>
    <dbReference type="NCBI Taxonomy" id="1975039"/>
    <lineage>
        <taxon>Bacteria</taxon>
        <taxon>Candidatus Uhriibacteriota</taxon>
    </lineage>
</organism>
<evidence type="ECO:0000256" key="1">
    <source>
        <dbReference type="ARBA" id="ARBA00010364"/>
    </source>
</evidence>
<comment type="caution">
    <text evidence="3">The sequence shown here is derived from an EMBL/GenBank/DDBJ whole genome shotgun (WGS) entry which is preliminary data.</text>
</comment>
<dbReference type="SUPFAM" id="SSF69786">
    <property type="entry name" value="YggU-like"/>
    <property type="match status" value="1"/>
</dbReference>
<dbReference type="SMART" id="SM01152">
    <property type="entry name" value="DUF167"/>
    <property type="match status" value="1"/>
</dbReference>
<dbReference type="GO" id="GO:0005737">
    <property type="term" value="C:cytoplasm"/>
    <property type="evidence" value="ECO:0007669"/>
    <property type="project" value="TreeGrafter"/>
</dbReference>
<dbReference type="EMBL" id="PCYM01000006">
    <property type="protein sequence ID" value="PIR47448.1"/>
    <property type="molecule type" value="Genomic_DNA"/>
</dbReference>
<dbReference type="Pfam" id="PF02594">
    <property type="entry name" value="DUF167"/>
    <property type="match status" value="1"/>
</dbReference>
<dbReference type="Proteomes" id="UP000230084">
    <property type="component" value="Unassembled WGS sequence"/>
</dbReference>
<proteinExistence type="inferred from homology"/>
<evidence type="ECO:0000313" key="4">
    <source>
        <dbReference type="Proteomes" id="UP000230084"/>
    </source>
</evidence>
<name>A0A2H0RLS3_9BACT</name>
<comment type="similarity">
    <text evidence="1 2">Belongs to the UPF0235 family.</text>
</comment>
<dbReference type="PANTHER" id="PTHR13420">
    <property type="entry name" value="UPF0235 PROTEIN C15ORF40"/>
    <property type="match status" value="1"/>
</dbReference>
<dbReference type="InterPro" id="IPR003746">
    <property type="entry name" value="DUF167"/>
</dbReference>
<dbReference type="Gene3D" id="3.30.1200.10">
    <property type="entry name" value="YggU-like"/>
    <property type="match status" value="1"/>
</dbReference>
<accession>A0A2H0RLS3</accession>
<dbReference type="PANTHER" id="PTHR13420:SF7">
    <property type="entry name" value="UPF0235 PROTEIN C15ORF40"/>
    <property type="match status" value="1"/>
</dbReference>
<dbReference type="InterPro" id="IPR036591">
    <property type="entry name" value="YggU-like_sf"/>
</dbReference>
<reference evidence="3 4" key="1">
    <citation type="submission" date="2017-09" db="EMBL/GenBank/DDBJ databases">
        <title>Depth-based differentiation of microbial function through sediment-hosted aquifers and enrichment of novel symbionts in the deep terrestrial subsurface.</title>
        <authorList>
            <person name="Probst A.J."/>
            <person name="Ladd B."/>
            <person name="Jarett J.K."/>
            <person name="Geller-Mcgrath D.E."/>
            <person name="Sieber C.M."/>
            <person name="Emerson J.B."/>
            <person name="Anantharaman K."/>
            <person name="Thomas B.C."/>
            <person name="Malmstrom R."/>
            <person name="Stieglmeier M."/>
            <person name="Klingl A."/>
            <person name="Woyke T."/>
            <person name="Ryan C.M."/>
            <person name="Banfield J.F."/>
        </authorList>
    </citation>
    <scope>NUCLEOTIDE SEQUENCE [LARGE SCALE GENOMIC DNA]</scope>
    <source>
        <strain evidence="3">CG10_big_fil_rev_8_21_14_0_10_50_16</strain>
    </source>
</reference>
<evidence type="ECO:0000313" key="3">
    <source>
        <dbReference type="EMBL" id="PIR47448.1"/>
    </source>
</evidence>
<evidence type="ECO:0000256" key="2">
    <source>
        <dbReference type="HAMAP-Rule" id="MF_00634"/>
    </source>
</evidence>
<dbReference type="NCBIfam" id="TIGR00251">
    <property type="entry name" value="DUF167 family protein"/>
    <property type="match status" value="1"/>
</dbReference>
<protein>
    <recommendedName>
        <fullName evidence="2">UPF0235 protein COV06_03245</fullName>
    </recommendedName>
</protein>
<gene>
    <name evidence="3" type="ORF">COV06_03245</name>
</gene>
<sequence>MKLNVKAIPGAQRTEVMGWLDETTVKIRLNAQPEKGKANAELIAFLAKQLGIAKSSCTVLRGTTSRDKVVGLPEREWEELRAILQKPM</sequence>